<evidence type="ECO:0000256" key="1">
    <source>
        <dbReference type="ARBA" id="ARBA00008164"/>
    </source>
</evidence>
<feature type="transmembrane region" description="Helical" evidence="3">
    <location>
        <begin position="85"/>
        <end position="106"/>
    </location>
</feature>
<evidence type="ECO:0000259" key="4">
    <source>
        <dbReference type="SMART" id="SM00244"/>
    </source>
</evidence>
<feature type="domain" description="Band 7" evidence="4">
    <location>
        <begin position="100"/>
        <end position="258"/>
    </location>
</feature>
<dbReference type="PANTHER" id="PTHR10264:SF19">
    <property type="entry name" value="AT06885P-RELATED"/>
    <property type="match status" value="1"/>
</dbReference>
<dbReference type="Proteomes" id="UP000789325">
    <property type="component" value="Unassembled WGS sequence"/>
</dbReference>
<keyword evidence="3" id="KW-0472">Membrane</keyword>
<reference evidence="5" key="3">
    <citation type="submission" date="2021-09" db="EMBL/GenBank/DDBJ databases">
        <authorList>
            <person name="Gilroy R."/>
        </authorList>
    </citation>
    <scope>NUCLEOTIDE SEQUENCE</scope>
    <source>
        <strain evidence="5">USAMLcec12-2067</strain>
    </source>
</reference>
<name>A0A2K2U6Z2_9ACTN</name>
<comment type="caution">
    <text evidence="6">The sequence shown here is derived from an EMBL/GenBank/DDBJ whole genome shotgun (WGS) entry which is preliminary data.</text>
</comment>
<dbReference type="Gene3D" id="3.30.479.30">
    <property type="entry name" value="Band 7 domain"/>
    <property type="match status" value="1"/>
</dbReference>
<dbReference type="PRINTS" id="PR00721">
    <property type="entry name" value="STOMATIN"/>
</dbReference>
<dbReference type="Proteomes" id="UP000236488">
    <property type="component" value="Unassembled WGS sequence"/>
</dbReference>
<dbReference type="Pfam" id="PF01145">
    <property type="entry name" value="Band_7"/>
    <property type="match status" value="1"/>
</dbReference>
<feature type="transmembrane region" description="Helical" evidence="3">
    <location>
        <begin position="58"/>
        <end position="79"/>
    </location>
</feature>
<dbReference type="EMBL" id="DYZL01000117">
    <property type="protein sequence ID" value="HJH43287.1"/>
    <property type="molecule type" value="Genomic_DNA"/>
</dbReference>
<dbReference type="SMART" id="SM00244">
    <property type="entry name" value="PHB"/>
    <property type="match status" value="1"/>
</dbReference>
<dbReference type="InterPro" id="IPR036013">
    <property type="entry name" value="Band_7/SPFH_dom_sf"/>
</dbReference>
<dbReference type="RefSeq" id="WP_087196669.1">
    <property type="nucleotide sequence ID" value="NZ_PPEL01000008.1"/>
</dbReference>
<keyword evidence="3" id="KW-0812">Transmembrane</keyword>
<evidence type="ECO:0000313" key="5">
    <source>
        <dbReference type="EMBL" id="HJH43287.1"/>
    </source>
</evidence>
<dbReference type="AlphaFoldDB" id="A0A2K2U6Z2"/>
<organism evidence="6 7">
    <name type="scientific">Rubneribacter badeniensis</name>
    <dbReference type="NCBI Taxonomy" id="2070688"/>
    <lineage>
        <taxon>Bacteria</taxon>
        <taxon>Bacillati</taxon>
        <taxon>Actinomycetota</taxon>
        <taxon>Coriobacteriia</taxon>
        <taxon>Eggerthellales</taxon>
        <taxon>Eggerthellaceae</taxon>
        <taxon>Rubneribacter</taxon>
    </lineage>
</organism>
<dbReference type="GO" id="GO:0098552">
    <property type="term" value="C:side of membrane"/>
    <property type="evidence" value="ECO:0007669"/>
    <property type="project" value="UniProtKB-ARBA"/>
</dbReference>
<evidence type="ECO:0000313" key="7">
    <source>
        <dbReference type="Proteomes" id="UP000236488"/>
    </source>
</evidence>
<dbReference type="SUPFAM" id="SSF117892">
    <property type="entry name" value="Band 7/SPFH domain"/>
    <property type="match status" value="1"/>
</dbReference>
<keyword evidence="7" id="KW-1185">Reference proteome</keyword>
<dbReference type="Gene3D" id="6.10.250.2090">
    <property type="match status" value="1"/>
</dbReference>
<reference evidence="5" key="2">
    <citation type="journal article" date="2021" name="PeerJ">
        <title>Extensive microbial diversity within the chicken gut microbiome revealed by metagenomics and culture.</title>
        <authorList>
            <person name="Gilroy R."/>
            <person name="Ravi A."/>
            <person name="Getino M."/>
            <person name="Pursley I."/>
            <person name="Horton D.L."/>
            <person name="Alikhan N.F."/>
            <person name="Baker D."/>
            <person name="Gharbi K."/>
            <person name="Hall N."/>
            <person name="Watson M."/>
            <person name="Adriaenssens E.M."/>
            <person name="Foster-Nyarko E."/>
            <person name="Jarju S."/>
            <person name="Secka A."/>
            <person name="Antonio M."/>
            <person name="Oren A."/>
            <person name="Chaudhuri R.R."/>
            <person name="La Ragione R."/>
            <person name="Hildebrand F."/>
            <person name="Pallen M.J."/>
        </authorList>
    </citation>
    <scope>NUCLEOTIDE SEQUENCE</scope>
    <source>
        <strain evidence="5">USAMLcec12-2067</strain>
    </source>
</reference>
<dbReference type="EMBL" id="PPEL01000008">
    <property type="protein sequence ID" value="PNV66096.1"/>
    <property type="molecule type" value="Genomic_DNA"/>
</dbReference>
<dbReference type="InterPro" id="IPR001107">
    <property type="entry name" value="Band_7"/>
</dbReference>
<dbReference type="PANTHER" id="PTHR10264">
    <property type="entry name" value="BAND 7 PROTEIN-RELATED"/>
    <property type="match status" value="1"/>
</dbReference>
<keyword evidence="3" id="KW-1133">Transmembrane helix</keyword>
<dbReference type="GO" id="GO:0005886">
    <property type="term" value="C:plasma membrane"/>
    <property type="evidence" value="ECO:0007669"/>
    <property type="project" value="InterPro"/>
</dbReference>
<gene>
    <name evidence="6" type="ORF">C2L80_02955</name>
    <name evidence="5" type="ORF">K8V16_05765</name>
</gene>
<evidence type="ECO:0000256" key="2">
    <source>
        <dbReference type="SAM" id="MobiDB-lite"/>
    </source>
</evidence>
<feature type="compositionally biased region" description="Gly residues" evidence="2">
    <location>
        <begin position="13"/>
        <end position="25"/>
    </location>
</feature>
<reference evidence="6 7" key="1">
    <citation type="journal article" date="2018" name="Int. J. Syst. Evol. Microbiol.">
        <title>Rubneribacter badeniensis gen. nov., sp. nov. and Enteroscipio rubneri gen. nov., sp. nov., new members of the Eggerthellaceae isolated from human faeces.</title>
        <authorList>
            <person name="Danylec N."/>
            <person name="Gobl A."/>
            <person name="Stoll D.A."/>
            <person name="Hetzer B."/>
            <person name="Kulling S.E."/>
            <person name="Huch M."/>
        </authorList>
    </citation>
    <scope>NUCLEOTIDE SEQUENCE [LARGE SCALE GENOMIC DNA]</scope>
    <source>
        <strain evidence="6 7">ResAG-85</strain>
    </source>
</reference>
<dbReference type="InterPro" id="IPR043202">
    <property type="entry name" value="Band-7_stomatin-like"/>
</dbReference>
<protein>
    <submittedName>
        <fullName evidence="5">Slipin family protein</fullName>
    </submittedName>
</protein>
<sequence>MRPFSGRDTGYGTATGAGAAGGAGGRRFTDANDPSARSPEIEALNSPRTRHVDDNASNVFSAFVFVLAFLVATALGFLIAGDMNIWVLCIGFAVAVIAIFTVRIAAQWERIIILRFGSFNRVAGPGLYFTIPFVEHIALRADQRVMLTGFNAEETLTSDLVPVNVDAAVFWMVWDAEKACMEVENYYDAVSMAAQTALRDAIGRKSISDVTVHRDKLDQELRDKIEEKASTWGVSVISVEIRDIVIPKELQRDMAAAAKAEREKDARIVLAEVEKDVAAMLLEATEVYRRDEMAFELRSMHLLSEGVKESNGTLVIPSALLFCFH</sequence>
<accession>A0A2K2U6Z2</accession>
<dbReference type="InterPro" id="IPR001972">
    <property type="entry name" value="Stomatin_HflK_fam"/>
</dbReference>
<proteinExistence type="inferred from homology"/>
<dbReference type="FunFam" id="3.30.479.30:FF:000004">
    <property type="entry name" value="Putative membrane protease family, stomatin"/>
    <property type="match status" value="1"/>
</dbReference>
<evidence type="ECO:0000313" key="6">
    <source>
        <dbReference type="EMBL" id="PNV66096.1"/>
    </source>
</evidence>
<dbReference type="CDD" id="cd13775">
    <property type="entry name" value="SPFH_eoslipins_u3"/>
    <property type="match status" value="1"/>
</dbReference>
<feature type="region of interest" description="Disordered" evidence="2">
    <location>
        <begin position="1"/>
        <end position="44"/>
    </location>
</feature>
<comment type="similarity">
    <text evidence="1">Belongs to the band 7/mec-2 family.</text>
</comment>
<evidence type="ECO:0000256" key="3">
    <source>
        <dbReference type="SAM" id="Phobius"/>
    </source>
</evidence>